<evidence type="ECO:0000313" key="2">
    <source>
        <dbReference type="EMBL" id="KAF1843792.1"/>
    </source>
</evidence>
<dbReference type="Proteomes" id="UP000800039">
    <property type="component" value="Unassembled WGS sequence"/>
</dbReference>
<dbReference type="RefSeq" id="XP_040786355.1">
    <property type="nucleotide sequence ID" value="XM_040932037.1"/>
</dbReference>
<dbReference type="AlphaFoldDB" id="A0A9P4GEA1"/>
<dbReference type="EMBL" id="ML976617">
    <property type="protein sequence ID" value="KAF1843792.1"/>
    <property type="molecule type" value="Genomic_DNA"/>
</dbReference>
<sequence length="296" mass="31235">MVEGRAWHGILARLHASLVLQFCTALPLITGSRLAQPLPYGSREPSRSSLRAQPPKRAAIVAAAVAIPHRQRKSVHGCGVARAPSPASLESTLNCHTGVRVRASSGLCPFSLHAVSVFAARNPPHAAKVLSAAAPWSHSAGQTHYSSPLRLGYASETAVAPPPIRQKAFLGPIPQSAVGAVSLAIVQANSPVARLVGAEKTNVPCHCSYTDPIAGIRIYCGSLLTNPRADGIVRRSSEGESQAVEPEAVLGPRSTKDSRQTKYTVQRHTVETPPKAVVIDIVAQSFAATLYRHSSS</sequence>
<keyword evidence="3" id="KW-1185">Reference proteome</keyword>
<protein>
    <submittedName>
        <fullName evidence="2">Uncharacterized protein</fullName>
    </submittedName>
</protein>
<proteinExistence type="predicted"/>
<gene>
    <name evidence="2" type="ORF">K460DRAFT_357477</name>
</gene>
<evidence type="ECO:0000313" key="3">
    <source>
        <dbReference type="Proteomes" id="UP000800039"/>
    </source>
</evidence>
<reference evidence="2" key="1">
    <citation type="submission" date="2020-01" db="EMBL/GenBank/DDBJ databases">
        <authorList>
            <consortium name="DOE Joint Genome Institute"/>
            <person name="Haridas S."/>
            <person name="Albert R."/>
            <person name="Binder M."/>
            <person name="Bloem J."/>
            <person name="Labutti K."/>
            <person name="Salamov A."/>
            <person name="Andreopoulos B."/>
            <person name="Baker S.E."/>
            <person name="Barry K."/>
            <person name="Bills G."/>
            <person name="Bluhm B.H."/>
            <person name="Cannon C."/>
            <person name="Castanera R."/>
            <person name="Culley D.E."/>
            <person name="Daum C."/>
            <person name="Ezra D."/>
            <person name="Gonzalez J.B."/>
            <person name="Henrissat B."/>
            <person name="Kuo A."/>
            <person name="Liang C."/>
            <person name="Lipzen A."/>
            <person name="Lutzoni F."/>
            <person name="Magnuson J."/>
            <person name="Mondo S."/>
            <person name="Nolan M."/>
            <person name="Ohm R."/>
            <person name="Pangilinan J."/>
            <person name="Park H.-J."/>
            <person name="Ramirez L."/>
            <person name="Alfaro M."/>
            <person name="Sun H."/>
            <person name="Tritt A."/>
            <person name="Yoshinaga Y."/>
            <person name="Zwiers L.-H."/>
            <person name="Turgeon B.G."/>
            <person name="Goodwin S.B."/>
            <person name="Spatafora J.W."/>
            <person name="Crous P.W."/>
            <person name="Grigoriev I.V."/>
        </authorList>
    </citation>
    <scope>NUCLEOTIDE SEQUENCE</scope>
    <source>
        <strain evidence="2">CBS 394.84</strain>
    </source>
</reference>
<comment type="caution">
    <text evidence="2">The sequence shown here is derived from an EMBL/GenBank/DDBJ whole genome shotgun (WGS) entry which is preliminary data.</text>
</comment>
<accession>A0A9P4GEA1</accession>
<evidence type="ECO:0000256" key="1">
    <source>
        <dbReference type="SAM" id="MobiDB-lite"/>
    </source>
</evidence>
<organism evidence="2 3">
    <name type="scientific">Cucurbitaria berberidis CBS 394.84</name>
    <dbReference type="NCBI Taxonomy" id="1168544"/>
    <lineage>
        <taxon>Eukaryota</taxon>
        <taxon>Fungi</taxon>
        <taxon>Dikarya</taxon>
        <taxon>Ascomycota</taxon>
        <taxon>Pezizomycotina</taxon>
        <taxon>Dothideomycetes</taxon>
        <taxon>Pleosporomycetidae</taxon>
        <taxon>Pleosporales</taxon>
        <taxon>Pleosporineae</taxon>
        <taxon>Cucurbitariaceae</taxon>
        <taxon>Cucurbitaria</taxon>
    </lineage>
</organism>
<name>A0A9P4GEA1_9PLEO</name>
<dbReference type="GeneID" id="63849289"/>
<feature type="region of interest" description="Disordered" evidence="1">
    <location>
        <begin position="234"/>
        <end position="263"/>
    </location>
</feature>